<reference evidence="8" key="1">
    <citation type="submission" date="2017-04" db="EMBL/GenBank/DDBJ databases">
        <authorList>
            <person name="Varghese N."/>
            <person name="Submissions S."/>
        </authorList>
    </citation>
    <scope>NUCLEOTIDE SEQUENCE [LARGE SCALE GENOMIC DNA]</scope>
    <source>
        <strain evidence="8">DSM 20463</strain>
    </source>
</reference>
<keyword evidence="8" id="KW-1185">Reference proteome</keyword>
<evidence type="ECO:0000256" key="5">
    <source>
        <dbReference type="ARBA" id="ARBA00023244"/>
    </source>
</evidence>
<dbReference type="Proteomes" id="UP000192368">
    <property type="component" value="Unassembled WGS sequence"/>
</dbReference>
<dbReference type="Pfam" id="PF13241">
    <property type="entry name" value="NAD_binding_7"/>
    <property type="match status" value="1"/>
</dbReference>
<dbReference type="GO" id="GO:0043115">
    <property type="term" value="F:precorrin-2 dehydrogenase activity"/>
    <property type="evidence" value="ECO:0007669"/>
    <property type="project" value="UniProtKB-EC"/>
</dbReference>
<keyword evidence="3" id="KW-0560">Oxidoreductase</keyword>
<dbReference type="EC" id="1.3.1.76" evidence="2"/>
<evidence type="ECO:0000256" key="6">
    <source>
        <dbReference type="SAM" id="MobiDB-lite"/>
    </source>
</evidence>
<comment type="pathway">
    <text evidence="1">Porphyrin-containing compound metabolism; siroheme biosynthesis; sirohydrochlorin from precorrin-2: step 1/1.</text>
</comment>
<feature type="region of interest" description="Disordered" evidence="6">
    <location>
        <begin position="302"/>
        <end position="335"/>
    </location>
</feature>
<evidence type="ECO:0000256" key="4">
    <source>
        <dbReference type="ARBA" id="ARBA00023027"/>
    </source>
</evidence>
<dbReference type="GO" id="GO:0004325">
    <property type="term" value="F:ferrochelatase activity"/>
    <property type="evidence" value="ECO:0007669"/>
    <property type="project" value="InterPro"/>
</dbReference>
<feature type="compositionally biased region" description="Basic and acidic residues" evidence="6">
    <location>
        <begin position="302"/>
        <end position="311"/>
    </location>
</feature>
<sequence length="335" mass="39247">MRYLPISYDTKDKNLLILGGGLLALSKIKQMLNTEFKIYVIAESFVNEISNLQEQHPEQLFLKEMKIDNNFVFFAYDFLLIATTNFELNNAIEERALKTGILYERCDVISSSSILLNELVSKEDILIGISNEKLNPTIVEIIKDDLTKLLDTYNMDKIKILNKIRTELVRKNASNVDETIKKLFVEEKIKAEDYLNTLQEDIAKDEVKDNLEKDTSFEESYESVTEFSAEDGKEEILDLEKSFDKETVEETLADNEFKLDKVEYGFQKVEIGDDLDFHFERKHKDYANDEFPFKNSEDTVEKENFKKEEKSQNNFQNKFKSSWNKISKPDFFRKK</sequence>
<dbReference type="EMBL" id="FWWR01000009">
    <property type="protein sequence ID" value="SMB80152.1"/>
    <property type="molecule type" value="Genomic_DNA"/>
</dbReference>
<dbReference type="PANTHER" id="PTHR35330">
    <property type="entry name" value="SIROHEME BIOSYNTHESIS PROTEIN MET8"/>
    <property type="match status" value="1"/>
</dbReference>
<organism evidence="7 8">
    <name type="scientific">Peptoniphilus asaccharolyticus DSM 20463</name>
    <dbReference type="NCBI Taxonomy" id="573058"/>
    <lineage>
        <taxon>Bacteria</taxon>
        <taxon>Bacillati</taxon>
        <taxon>Bacillota</taxon>
        <taxon>Tissierellia</taxon>
        <taxon>Tissierellales</taxon>
        <taxon>Peptoniphilaceae</taxon>
        <taxon>Peptoniphilus</taxon>
    </lineage>
</organism>
<dbReference type="PANTHER" id="PTHR35330:SF1">
    <property type="entry name" value="SIROHEME BIOSYNTHESIS PROTEIN MET8"/>
    <property type="match status" value="1"/>
</dbReference>
<evidence type="ECO:0000313" key="8">
    <source>
        <dbReference type="Proteomes" id="UP000192368"/>
    </source>
</evidence>
<keyword evidence="4" id="KW-0520">NAD</keyword>
<dbReference type="STRING" id="573058.SAMN00017477_0202"/>
<dbReference type="SUPFAM" id="SSF51735">
    <property type="entry name" value="NAD(P)-binding Rossmann-fold domains"/>
    <property type="match status" value="1"/>
</dbReference>
<protein>
    <recommendedName>
        <fullName evidence="2">precorrin-2 dehydrogenase</fullName>
        <ecNumber evidence="2">1.3.1.76</ecNumber>
    </recommendedName>
</protein>
<evidence type="ECO:0000256" key="2">
    <source>
        <dbReference type="ARBA" id="ARBA00012400"/>
    </source>
</evidence>
<dbReference type="GO" id="GO:0019354">
    <property type="term" value="P:siroheme biosynthetic process"/>
    <property type="evidence" value="ECO:0007669"/>
    <property type="project" value="UniProtKB-UniPathway"/>
</dbReference>
<dbReference type="RefSeq" id="WP_084229914.1">
    <property type="nucleotide sequence ID" value="NZ_FWWR01000009.1"/>
</dbReference>
<dbReference type="UniPathway" id="UPA00262">
    <property type="reaction ID" value="UER00222"/>
</dbReference>
<evidence type="ECO:0000256" key="1">
    <source>
        <dbReference type="ARBA" id="ARBA00005010"/>
    </source>
</evidence>
<accession>A0A1W1UGK1</accession>
<gene>
    <name evidence="7" type="ORF">SAMN00017477_0202</name>
</gene>
<evidence type="ECO:0000313" key="7">
    <source>
        <dbReference type="EMBL" id="SMB80152.1"/>
    </source>
</evidence>
<dbReference type="InterPro" id="IPR036291">
    <property type="entry name" value="NAD(P)-bd_dom_sf"/>
</dbReference>
<evidence type="ECO:0000256" key="3">
    <source>
        <dbReference type="ARBA" id="ARBA00023002"/>
    </source>
</evidence>
<dbReference type="AlphaFoldDB" id="A0A1W1UGK1"/>
<dbReference type="Gene3D" id="3.40.50.720">
    <property type="entry name" value="NAD(P)-binding Rossmann-like Domain"/>
    <property type="match status" value="1"/>
</dbReference>
<dbReference type="InterPro" id="IPR028161">
    <property type="entry name" value="Met8-like"/>
</dbReference>
<feature type="compositionally biased region" description="Polar residues" evidence="6">
    <location>
        <begin position="312"/>
        <end position="325"/>
    </location>
</feature>
<keyword evidence="5" id="KW-0627">Porphyrin biosynthesis</keyword>
<proteinExistence type="predicted"/>
<dbReference type="OrthoDB" id="9773765at2"/>
<name>A0A1W1UGK1_PEPAS</name>